<evidence type="ECO:0000256" key="4">
    <source>
        <dbReference type="ARBA" id="ARBA00022801"/>
    </source>
</evidence>
<dbReference type="AlphaFoldDB" id="A0A1G8M375"/>
<dbReference type="GO" id="GO:0043571">
    <property type="term" value="P:maintenance of CRISPR repeat elements"/>
    <property type="evidence" value="ECO:0007669"/>
    <property type="project" value="UniProtKB-UniRule"/>
</dbReference>
<dbReference type="Gene3D" id="3.100.10.20">
    <property type="entry name" value="CRISPR-associated endonuclease Cas1, N-terminal domain"/>
    <property type="match status" value="1"/>
</dbReference>
<dbReference type="GO" id="GO:0004519">
    <property type="term" value="F:endonuclease activity"/>
    <property type="evidence" value="ECO:0007669"/>
    <property type="project" value="UniProtKB-UniRule"/>
</dbReference>
<evidence type="ECO:0000313" key="13">
    <source>
        <dbReference type="Proteomes" id="UP000198945"/>
    </source>
</evidence>
<dbReference type="InterPro" id="IPR050646">
    <property type="entry name" value="Cas1"/>
</dbReference>
<dbReference type="GO" id="GO:0003677">
    <property type="term" value="F:DNA binding"/>
    <property type="evidence" value="ECO:0007669"/>
    <property type="project" value="UniProtKB-KW"/>
</dbReference>
<keyword evidence="5 10" id="KW-0460">Magnesium</keyword>
<dbReference type="GO" id="GO:0016787">
    <property type="term" value="F:hydrolase activity"/>
    <property type="evidence" value="ECO:0007669"/>
    <property type="project" value="UniProtKB-KW"/>
</dbReference>
<evidence type="ECO:0000256" key="3">
    <source>
        <dbReference type="ARBA" id="ARBA00022759"/>
    </source>
</evidence>
<dbReference type="InterPro" id="IPR002729">
    <property type="entry name" value="CRISPR-assoc_Cas1"/>
</dbReference>
<comment type="subunit">
    <text evidence="9 10">Homodimer, forms a heterotetramer with a Cas2 homodimer.</text>
</comment>
<dbReference type="PANTHER" id="PTHR34353:SF2">
    <property type="entry name" value="CRISPR-ASSOCIATED ENDONUCLEASE CAS1 1"/>
    <property type="match status" value="1"/>
</dbReference>
<gene>
    <name evidence="10" type="primary">cas1</name>
    <name evidence="12" type="ORF">BY453_11927</name>
    <name evidence="11" type="ORF">SAMN04515654_11026</name>
</gene>
<dbReference type="PANTHER" id="PTHR34353">
    <property type="entry name" value="CRISPR-ASSOCIATED ENDONUCLEASE CAS1 1"/>
    <property type="match status" value="1"/>
</dbReference>
<protein>
    <recommendedName>
        <fullName evidence="10">CRISPR-associated endonuclease Cas1</fullName>
        <ecNumber evidence="10">3.1.-.-</ecNumber>
    </recommendedName>
</protein>
<dbReference type="Proteomes" id="UP000198945">
    <property type="component" value="Unassembled WGS sequence"/>
</dbReference>
<keyword evidence="3 10" id="KW-0255">Endonuclease</keyword>
<evidence type="ECO:0000313" key="14">
    <source>
        <dbReference type="Proteomes" id="UP000295758"/>
    </source>
</evidence>
<evidence type="ECO:0000256" key="5">
    <source>
        <dbReference type="ARBA" id="ARBA00022842"/>
    </source>
</evidence>
<comment type="cofactor">
    <cofactor evidence="10">
        <name>Mg(2+)</name>
        <dbReference type="ChEBI" id="CHEBI:18420"/>
    </cofactor>
    <cofactor evidence="10">
        <name>Mn(2+)</name>
        <dbReference type="ChEBI" id="CHEBI:29035"/>
    </cofactor>
</comment>
<evidence type="ECO:0000313" key="12">
    <source>
        <dbReference type="EMBL" id="TDS28937.1"/>
    </source>
</evidence>
<dbReference type="GO" id="GO:0046872">
    <property type="term" value="F:metal ion binding"/>
    <property type="evidence" value="ECO:0007669"/>
    <property type="project" value="UniProtKB-UniRule"/>
</dbReference>
<keyword evidence="7 10" id="KW-0238">DNA-binding</keyword>
<keyword evidence="1 10" id="KW-0540">Nuclease</keyword>
<dbReference type="RefSeq" id="WP_089716809.1">
    <property type="nucleotide sequence ID" value="NZ_FNEH01000010.1"/>
</dbReference>
<evidence type="ECO:0000256" key="6">
    <source>
        <dbReference type="ARBA" id="ARBA00023118"/>
    </source>
</evidence>
<dbReference type="InterPro" id="IPR042206">
    <property type="entry name" value="CRISPR-assoc_Cas1_C"/>
</dbReference>
<dbReference type="Gene3D" id="1.20.120.920">
    <property type="entry name" value="CRISPR-associated endonuclease Cas1, C-terminal domain"/>
    <property type="match status" value="1"/>
</dbReference>
<feature type="binding site" evidence="10">
    <location>
        <position position="244"/>
    </location>
    <ligand>
        <name>Mn(2+)</name>
        <dbReference type="ChEBI" id="CHEBI:29035"/>
    </ligand>
</feature>
<dbReference type="CDD" id="cd09634">
    <property type="entry name" value="Cas1_I-II-III"/>
    <property type="match status" value="1"/>
</dbReference>
<feature type="binding site" evidence="10">
    <location>
        <position position="164"/>
    </location>
    <ligand>
        <name>Mn(2+)</name>
        <dbReference type="ChEBI" id="CHEBI:29035"/>
    </ligand>
</feature>
<dbReference type="NCBIfam" id="TIGR00287">
    <property type="entry name" value="cas1"/>
    <property type="match status" value="1"/>
</dbReference>
<sequence>MQLIINTYGSYLHVKQSSFEIKADDKKKRVSAKKVDSILITTGASISSDAVKLALENNIEVQFLDHFGRSMGKIWHSKLGSTTYIRRRQLELADNEEGSKLIKEIMVEKAENMIKHLYDLGIKRGEDKQNYLFGTIEEMEKIKAKIPKLTGPVEMMRNSIMGYEGNISKKYFDALNYLLPDRYKFEKRTFRPAEDEFNCLLNYGYGVLYGKVEKALIIAGLDPYVGILHTDGYNKKSFVFDFIEIYRHHIDRIVMKLFSRKKVRKSHFDEIKGGVTLNKEGKEVFLTALNKYFDQSIYYKGRQIKVNNIIQFDCHNLANRIIEEGD</sequence>
<evidence type="ECO:0000313" key="11">
    <source>
        <dbReference type="EMBL" id="SDI62371.1"/>
    </source>
</evidence>
<dbReference type="Pfam" id="PF01867">
    <property type="entry name" value="Cas_Cas1"/>
    <property type="match status" value="1"/>
</dbReference>
<evidence type="ECO:0000256" key="8">
    <source>
        <dbReference type="ARBA" id="ARBA00023211"/>
    </source>
</evidence>
<comment type="function">
    <text evidence="10">CRISPR (clustered regularly interspaced short palindromic repeat), is an adaptive immune system that provides protection against mobile genetic elements (viruses, transposable elements and conjugative plasmids). CRISPR clusters contain spacers, sequences complementary to antecedent mobile elements, and target invading nucleic acids. CRISPR clusters are transcribed and processed into CRISPR RNA (crRNA). Acts as a dsDNA endonuclease. Involved in the integration of spacer DNA into the CRISPR cassette.</text>
</comment>
<comment type="similarity">
    <text evidence="10">Belongs to the CRISPR-associated endonuclease Cas1 family.</text>
</comment>
<dbReference type="Proteomes" id="UP000295758">
    <property type="component" value="Unassembled WGS sequence"/>
</dbReference>
<evidence type="ECO:0000256" key="9">
    <source>
        <dbReference type="ARBA" id="ARBA00038592"/>
    </source>
</evidence>
<reference evidence="12 14" key="2">
    <citation type="submission" date="2019-03" db="EMBL/GenBank/DDBJ databases">
        <title>Deep subsurface shale carbon reservoir microbial communities from Ohio and West Virginia, USA.</title>
        <authorList>
            <person name="Wrighton K."/>
        </authorList>
    </citation>
    <scope>NUCLEOTIDE SEQUENCE [LARGE SCALE GENOMIC DNA]</scope>
    <source>
        <strain evidence="12 14">UTICA-S4D12</strain>
    </source>
</reference>
<reference evidence="11 13" key="1">
    <citation type="submission" date="2016-10" db="EMBL/GenBank/DDBJ databases">
        <authorList>
            <person name="de Groot N.N."/>
        </authorList>
    </citation>
    <scope>NUCLEOTIDE SEQUENCE [LARGE SCALE GENOMIC DNA]</scope>
    <source>
        <strain evidence="11 13">WG7</strain>
    </source>
</reference>
<keyword evidence="4 10" id="KW-0378">Hydrolase</keyword>
<dbReference type="EC" id="3.1.-.-" evidence="10"/>
<dbReference type="EMBL" id="FNEH01000010">
    <property type="protein sequence ID" value="SDI62371.1"/>
    <property type="molecule type" value="Genomic_DNA"/>
</dbReference>
<dbReference type="GO" id="GO:0051607">
    <property type="term" value="P:defense response to virus"/>
    <property type="evidence" value="ECO:0007669"/>
    <property type="project" value="UniProtKB-UniRule"/>
</dbReference>
<keyword evidence="2 10" id="KW-0479">Metal-binding</keyword>
<feature type="binding site" evidence="10">
    <location>
        <position position="229"/>
    </location>
    <ligand>
        <name>Mn(2+)</name>
        <dbReference type="ChEBI" id="CHEBI:29035"/>
    </ligand>
</feature>
<evidence type="ECO:0000256" key="1">
    <source>
        <dbReference type="ARBA" id="ARBA00022722"/>
    </source>
</evidence>
<dbReference type="HAMAP" id="MF_01470">
    <property type="entry name" value="Cas1"/>
    <property type="match status" value="1"/>
</dbReference>
<dbReference type="InterPro" id="IPR042211">
    <property type="entry name" value="CRISPR-assoc_Cas1_N"/>
</dbReference>
<organism evidence="11 13">
    <name type="scientific">Halanaerobium congolense</name>
    <dbReference type="NCBI Taxonomy" id="54121"/>
    <lineage>
        <taxon>Bacteria</taxon>
        <taxon>Bacillati</taxon>
        <taxon>Bacillota</taxon>
        <taxon>Clostridia</taxon>
        <taxon>Halanaerobiales</taxon>
        <taxon>Halanaerobiaceae</taxon>
        <taxon>Halanaerobium</taxon>
    </lineage>
</organism>
<accession>A0A1G8M375</accession>
<name>A0A1G8M375_9FIRM</name>
<dbReference type="EMBL" id="SOAA01000019">
    <property type="protein sequence ID" value="TDS28937.1"/>
    <property type="molecule type" value="Genomic_DNA"/>
</dbReference>
<keyword evidence="8 10" id="KW-0464">Manganese</keyword>
<proteinExistence type="inferred from homology"/>
<keyword evidence="6 10" id="KW-0051">Antiviral defense</keyword>
<evidence type="ECO:0000256" key="7">
    <source>
        <dbReference type="ARBA" id="ARBA00023125"/>
    </source>
</evidence>
<evidence type="ECO:0000256" key="10">
    <source>
        <dbReference type="HAMAP-Rule" id="MF_01470"/>
    </source>
</evidence>
<evidence type="ECO:0000256" key="2">
    <source>
        <dbReference type="ARBA" id="ARBA00022723"/>
    </source>
</evidence>